<dbReference type="GO" id="GO:0004674">
    <property type="term" value="F:protein serine/threonine kinase activity"/>
    <property type="evidence" value="ECO:0007669"/>
    <property type="project" value="TreeGrafter"/>
</dbReference>
<dbReference type="Proteomes" id="UP000601435">
    <property type="component" value="Unassembled WGS sequence"/>
</dbReference>
<organism evidence="9 10">
    <name type="scientific">Symbiodinium necroappetens</name>
    <dbReference type="NCBI Taxonomy" id="1628268"/>
    <lineage>
        <taxon>Eukaryota</taxon>
        <taxon>Sar</taxon>
        <taxon>Alveolata</taxon>
        <taxon>Dinophyceae</taxon>
        <taxon>Suessiales</taxon>
        <taxon>Symbiodiniaceae</taxon>
        <taxon>Symbiodinium</taxon>
    </lineage>
</organism>
<dbReference type="SUPFAM" id="SSF56112">
    <property type="entry name" value="Protein kinase-like (PK-like)"/>
    <property type="match status" value="1"/>
</dbReference>
<dbReference type="InterPro" id="IPR019734">
    <property type="entry name" value="TPR_rpt"/>
</dbReference>
<dbReference type="EMBL" id="CAJNJA010018525">
    <property type="protein sequence ID" value="CAE7425368.1"/>
    <property type="molecule type" value="Genomic_DNA"/>
</dbReference>
<dbReference type="Gene3D" id="3.30.200.20">
    <property type="entry name" value="Phosphorylase Kinase, domain 1"/>
    <property type="match status" value="1"/>
</dbReference>
<dbReference type="EC" id="2.7.11.34" evidence="5"/>
<dbReference type="InterPro" id="IPR000719">
    <property type="entry name" value="Prot_kinase_dom"/>
</dbReference>
<keyword evidence="7" id="KW-0472">Membrane</keyword>
<accession>A0A812R9A2</accession>
<evidence type="ECO:0000313" key="10">
    <source>
        <dbReference type="Proteomes" id="UP000601435"/>
    </source>
</evidence>
<keyword evidence="4 6" id="KW-0067">ATP-binding</keyword>
<dbReference type="PROSITE" id="PS00107">
    <property type="entry name" value="PROTEIN_KINASE_ATP"/>
    <property type="match status" value="1"/>
</dbReference>
<evidence type="ECO:0000259" key="8">
    <source>
        <dbReference type="PROSITE" id="PS50011"/>
    </source>
</evidence>
<protein>
    <recommendedName>
        <fullName evidence="5">NEK6-subfamily protein kinase</fullName>
        <ecNumber evidence="5">2.7.11.34</ecNumber>
    </recommendedName>
</protein>
<evidence type="ECO:0000256" key="7">
    <source>
        <dbReference type="SAM" id="Phobius"/>
    </source>
</evidence>
<dbReference type="SUPFAM" id="SSF88659">
    <property type="entry name" value="Sigma3 and sigma4 domains of RNA polymerase sigma factors"/>
    <property type="match status" value="1"/>
</dbReference>
<dbReference type="PROSITE" id="PS00108">
    <property type="entry name" value="PROTEIN_KINASE_ST"/>
    <property type="match status" value="1"/>
</dbReference>
<feature type="transmembrane region" description="Helical" evidence="7">
    <location>
        <begin position="458"/>
        <end position="481"/>
    </location>
</feature>
<evidence type="ECO:0000256" key="5">
    <source>
        <dbReference type="ARBA" id="ARBA00039067"/>
    </source>
</evidence>
<dbReference type="Pfam" id="PF00069">
    <property type="entry name" value="Pkinase"/>
    <property type="match status" value="1"/>
</dbReference>
<comment type="caution">
    <text evidence="9">The sequence shown here is derived from an EMBL/GenBank/DDBJ whole genome shotgun (WGS) entry which is preliminary data.</text>
</comment>
<dbReference type="InterPro" id="IPR008271">
    <property type="entry name" value="Ser/Thr_kinase_AS"/>
</dbReference>
<dbReference type="SMART" id="SM00220">
    <property type="entry name" value="S_TKc"/>
    <property type="match status" value="1"/>
</dbReference>
<keyword evidence="10" id="KW-1185">Reference proteome</keyword>
<keyword evidence="3" id="KW-0418">Kinase</keyword>
<dbReference type="Pfam" id="PF13424">
    <property type="entry name" value="TPR_12"/>
    <property type="match status" value="1"/>
</dbReference>
<dbReference type="InterPro" id="IPR011990">
    <property type="entry name" value="TPR-like_helical_dom_sf"/>
</dbReference>
<dbReference type="GO" id="GO:0005524">
    <property type="term" value="F:ATP binding"/>
    <property type="evidence" value="ECO:0007669"/>
    <property type="project" value="UniProtKB-UniRule"/>
</dbReference>
<dbReference type="InterPro" id="IPR036388">
    <property type="entry name" value="WH-like_DNA-bd_sf"/>
</dbReference>
<dbReference type="InterPro" id="IPR053812">
    <property type="entry name" value="HTH_Sigma70_ECF-like"/>
</dbReference>
<evidence type="ECO:0000256" key="2">
    <source>
        <dbReference type="ARBA" id="ARBA00022741"/>
    </source>
</evidence>
<evidence type="ECO:0000313" key="9">
    <source>
        <dbReference type="EMBL" id="CAE7425368.1"/>
    </source>
</evidence>
<dbReference type="PANTHER" id="PTHR43289:SF6">
    <property type="entry name" value="SERINE_THREONINE-PROTEIN KINASE NEKL-3"/>
    <property type="match status" value="1"/>
</dbReference>
<dbReference type="PANTHER" id="PTHR43289">
    <property type="entry name" value="MITOGEN-ACTIVATED PROTEIN KINASE KINASE KINASE 20-RELATED"/>
    <property type="match status" value="1"/>
</dbReference>
<evidence type="ECO:0000256" key="1">
    <source>
        <dbReference type="ARBA" id="ARBA00022679"/>
    </source>
</evidence>
<dbReference type="CDD" id="cd14014">
    <property type="entry name" value="STKc_PknB_like"/>
    <property type="match status" value="1"/>
</dbReference>
<reference evidence="9" key="1">
    <citation type="submission" date="2021-02" db="EMBL/GenBank/DDBJ databases">
        <authorList>
            <person name="Dougan E. K."/>
            <person name="Rhodes N."/>
            <person name="Thang M."/>
            <person name="Chan C."/>
        </authorList>
    </citation>
    <scope>NUCLEOTIDE SEQUENCE</scope>
</reference>
<sequence>MRHVAVDYARRRKAAKRGEGWQRVTLSSVRGGGDVADDELLDLNDALERLERASPRQASVVEMRFFGEMTNAQVAEALGVSERTVQLDWRAARAWIRAELDGERDREAFLDEACAGDPALRRDVERLLAYDGDSSEFLPRGRRAAAPPAAGDAPPRRIGRYAVESVVGRGGMGVVYLCTQDTPVRTVAVKLLRAAWAGDAEASRLQREGQFLASLQHPNIAHVFDAGVAEVTGADGSRSRQPFVAMEHVDGVPIDKHAEAAGLGDRERWRLLADVCDAVRHAHQRAVIHRDLKPSNILVDGDGRARVLDFGIAADAGERRDGPRPGLTGTLAYMSPEQLANPDAAPDTRSDVYALGVTAYKLLTGVLPHDLEGLTLAEALATVRSTPARPPRAARPDLPPEAASCIERAIACDPEARYASAEAFAEDIRALLTNRPVGAHGRSFAYVGRKFASRHAGALAGVAVACVAVLTGLALMGFGYVRAERARAEAEANAANQRAMATYLEAVIFGADPELGGAGLSYIDAIGHAANRIDDTLIEHPVAEAHARSLVGFVLRRHGRYAEADAHLRQALRLRLSELGEGHPLTAKSRQDLAMLIFEHAGAADEAAALMAVSVEAFAGLPGHASEEAWARTALGSMRLASGQRDAALAEFEEAERLMRRAYPGPFSFYAGYPARGRAEVYIGQGRHAEALALVREATQRVGATPSSEYLLCLLRLTEARAALGLGELDGAARALDEAERSLATGLDADHPYRAELLIERAALAMMRDDFEAASRAVNRAHAIRLEHLASSHWMLDETRVFRSLIAFSREGTREVYPLHDPATKRLTARLGQTHPRILWIMRTAARLAERAGDTTRAEMLREWLDKAEQRAREQPRP</sequence>
<dbReference type="PROSITE" id="PS50011">
    <property type="entry name" value="PROTEIN_KINASE_DOM"/>
    <property type="match status" value="1"/>
</dbReference>
<dbReference type="InterPro" id="IPR011009">
    <property type="entry name" value="Kinase-like_dom_sf"/>
</dbReference>
<dbReference type="Gene3D" id="1.10.10.10">
    <property type="entry name" value="Winged helix-like DNA-binding domain superfamily/Winged helix DNA-binding domain"/>
    <property type="match status" value="1"/>
</dbReference>
<keyword evidence="2 6" id="KW-0547">Nucleotide-binding</keyword>
<dbReference type="SMART" id="SM00028">
    <property type="entry name" value="TPR"/>
    <property type="match status" value="4"/>
</dbReference>
<keyword evidence="7" id="KW-1133">Transmembrane helix</keyword>
<dbReference type="AlphaFoldDB" id="A0A812R9A2"/>
<evidence type="ECO:0000256" key="3">
    <source>
        <dbReference type="ARBA" id="ARBA00022777"/>
    </source>
</evidence>
<dbReference type="Pfam" id="PF07638">
    <property type="entry name" value="Sigma70_ECF"/>
    <property type="match status" value="1"/>
</dbReference>
<keyword evidence="7" id="KW-0812">Transmembrane</keyword>
<proteinExistence type="predicted"/>
<name>A0A812R9A2_9DINO</name>
<feature type="domain" description="Protein kinase" evidence="8">
    <location>
        <begin position="161"/>
        <end position="432"/>
    </location>
</feature>
<dbReference type="InterPro" id="IPR017441">
    <property type="entry name" value="Protein_kinase_ATP_BS"/>
</dbReference>
<dbReference type="SUPFAM" id="SSF48452">
    <property type="entry name" value="TPR-like"/>
    <property type="match status" value="1"/>
</dbReference>
<dbReference type="OrthoDB" id="122279at2759"/>
<dbReference type="Gene3D" id="1.25.40.10">
    <property type="entry name" value="Tetratricopeptide repeat domain"/>
    <property type="match status" value="2"/>
</dbReference>
<evidence type="ECO:0000256" key="4">
    <source>
        <dbReference type="ARBA" id="ARBA00022840"/>
    </source>
</evidence>
<keyword evidence="1" id="KW-0808">Transferase</keyword>
<feature type="binding site" evidence="6">
    <location>
        <position position="190"/>
    </location>
    <ligand>
        <name>ATP</name>
        <dbReference type="ChEBI" id="CHEBI:30616"/>
    </ligand>
</feature>
<gene>
    <name evidence="9" type="primary">prkC</name>
    <name evidence="9" type="ORF">SNEC2469_LOCUS11666</name>
</gene>
<dbReference type="InterPro" id="IPR013324">
    <property type="entry name" value="RNA_pol_sigma_r3/r4-like"/>
</dbReference>
<dbReference type="Gene3D" id="1.10.510.10">
    <property type="entry name" value="Transferase(Phosphotransferase) domain 1"/>
    <property type="match status" value="1"/>
</dbReference>
<evidence type="ECO:0000256" key="6">
    <source>
        <dbReference type="PROSITE-ProRule" id="PRU10141"/>
    </source>
</evidence>